<dbReference type="PANTHER" id="PTHR28607">
    <property type="entry name" value="EXPRESSED PROTEIN"/>
    <property type="match status" value="1"/>
</dbReference>
<comment type="caution">
    <text evidence="11">The sequence shown here is derived from an EMBL/GenBank/DDBJ whole genome shotgun (WGS) entry which is preliminary data.</text>
</comment>
<comment type="subcellular location">
    <subcellularLocation>
        <location evidence="1">Membrane</location>
        <topology evidence="1">Single-pass type I membrane protein</topology>
    </subcellularLocation>
</comment>
<keyword evidence="3 9" id="KW-0812">Transmembrane</keyword>
<evidence type="ECO:0000256" key="2">
    <source>
        <dbReference type="ARBA" id="ARBA00006986"/>
    </source>
</evidence>
<keyword evidence="4 10" id="KW-0732">Signal</keyword>
<dbReference type="Proteomes" id="UP000828390">
    <property type="component" value="Unassembled WGS sequence"/>
</dbReference>
<evidence type="ECO:0000256" key="8">
    <source>
        <dbReference type="SAM" id="MobiDB-lite"/>
    </source>
</evidence>
<keyword evidence="12" id="KW-1185">Reference proteome</keyword>
<evidence type="ECO:0000256" key="7">
    <source>
        <dbReference type="ARBA" id="ARBA00023180"/>
    </source>
</evidence>
<evidence type="ECO:0000256" key="4">
    <source>
        <dbReference type="ARBA" id="ARBA00022729"/>
    </source>
</evidence>
<feature type="chain" id="PRO_5038450365" evidence="10">
    <location>
        <begin position="29"/>
        <end position="147"/>
    </location>
</feature>
<evidence type="ECO:0000256" key="1">
    <source>
        <dbReference type="ARBA" id="ARBA00004479"/>
    </source>
</evidence>
<reference evidence="11" key="1">
    <citation type="journal article" date="2019" name="bioRxiv">
        <title>The Genome of the Zebra Mussel, Dreissena polymorpha: A Resource for Invasive Species Research.</title>
        <authorList>
            <person name="McCartney M.A."/>
            <person name="Auch B."/>
            <person name="Kono T."/>
            <person name="Mallez S."/>
            <person name="Zhang Y."/>
            <person name="Obille A."/>
            <person name="Becker A."/>
            <person name="Abrahante J.E."/>
            <person name="Garbe J."/>
            <person name="Badalamenti J.P."/>
            <person name="Herman A."/>
            <person name="Mangelson H."/>
            <person name="Liachko I."/>
            <person name="Sullivan S."/>
            <person name="Sone E.D."/>
            <person name="Koren S."/>
            <person name="Silverstein K.A.T."/>
            <person name="Beckman K.B."/>
            <person name="Gohl D.M."/>
        </authorList>
    </citation>
    <scope>NUCLEOTIDE SEQUENCE</scope>
    <source>
        <strain evidence="11">Duluth1</strain>
        <tissue evidence="11">Whole animal</tissue>
    </source>
</reference>
<evidence type="ECO:0000256" key="10">
    <source>
        <dbReference type="SAM" id="SignalP"/>
    </source>
</evidence>
<keyword evidence="7" id="KW-0325">Glycoprotein</keyword>
<protein>
    <submittedName>
        <fullName evidence="11">Uncharacterized protein</fullName>
    </submittedName>
</protein>
<feature type="region of interest" description="Disordered" evidence="8">
    <location>
        <begin position="126"/>
        <end position="147"/>
    </location>
</feature>
<feature type="compositionally biased region" description="Low complexity" evidence="8">
    <location>
        <begin position="36"/>
        <end position="62"/>
    </location>
</feature>
<evidence type="ECO:0000256" key="3">
    <source>
        <dbReference type="ARBA" id="ARBA00022692"/>
    </source>
</evidence>
<feature type="compositionally biased region" description="Acidic residues" evidence="8">
    <location>
        <begin position="126"/>
        <end position="141"/>
    </location>
</feature>
<keyword evidence="6 9" id="KW-0472">Membrane</keyword>
<dbReference type="AlphaFoldDB" id="A0A9D4KE11"/>
<evidence type="ECO:0000256" key="5">
    <source>
        <dbReference type="ARBA" id="ARBA00022989"/>
    </source>
</evidence>
<dbReference type="InterPro" id="IPR009565">
    <property type="entry name" value="FAM174-like"/>
</dbReference>
<dbReference type="PANTHER" id="PTHR28607:SF4">
    <property type="entry name" value="TRANSMEMBRANE PROTEIN"/>
    <property type="match status" value="1"/>
</dbReference>
<evidence type="ECO:0000256" key="9">
    <source>
        <dbReference type="SAM" id="Phobius"/>
    </source>
</evidence>
<sequence length="147" mass="16529">MANVLEKLYHTFLCLALLLLIVLTPGLGDETLIKDTPTSGTSPSTPNSPKTTTNNSTKANTTDQVSVGDNTFMKILNNKGMLYRTFIVLAVVTFIIVLYFGIKYWRTRRRHNKSRKYGLITSSGDLEMEPLDGDDDEDDNTMFDRTK</sequence>
<organism evidence="11 12">
    <name type="scientific">Dreissena polymorpha</name>
    <name type="common">Zebra mussel</name>
    <name type="synonym">Mytilus polymorpha</name>
    <dbReference type="NCBI Taxonomy" id="45954"/>
    <lineage>
        <taxon>Eukaryota</taxon>
        <taxon>Metazoa</taxon>
        <taxon>Spiralia</taxon>
        <taxon>Lophotrochozoa</taxon>
        <taxon>Mollusca</taxon>
        <taxon>Bivalvia</taxon>
        <taxon>Autobranchia</taxon>
        <taxon>Heteroconchia</taxon>
        <taxon>Euheterodonta</taxon>
        <taxon>Imparidentia</taxon>
        <taxon>Neoheterodontei</taxon>
        <taxon>Myida</taxon>
        <taxon>Dreissenoidea</taxon>
        <taxon>Dreissenidae</taxon>
        <taxon>Dreissena</taxon>
    </lineage>
</organism>
<dbReference type="Pfam" id="PF06679">
    <property type="entry name" value="DUF1180"/>
    <property type="match status" value="1"/>
</dbReference>
<evidence type="ECO:0000256" key="6">
    <source>
        <dbReference type="ARBA" id="ARBA00023136"/>
    </source>
</evidence>
<feature type="region of interest" description="Disordered" evidence="8">
    <location>
        <begin position="34"/>
        <end position="63"/>
    </location>
</feature>
<comment type="similarity">
    <text evidence="2">Belongs to the FAM174 family.</text>
</comment>
<dbReference type="GO" id="GO:0016020">
    <property type="term" value="C:membrane"/>
    <property type="evidence" value="ECO:0007669"/>
    <property type="project" value="UniProtKB-SubCell"/>
</dbReference>
<proteinExistence type="inferred from homology"/>
<reference evidence="11" key="2">
    <citation type="submission" date="2020-11" db="EMBL/GenBank/DDBJ databases">
        <authorList>
            <person name="McCartney M.A."/>
            <person name="Auch B."/>
            <person name="Kono T."/>
            <person name="Mallez S."/>
            <person name="Becker A."/>
            <person name="Gohl D.M."/>
            <person name="Silverstein K.A.T."/>
            <person name="Koren S."/>
            <person name="Bechman K.B."/>
            <person name="Herman A."/>
            <person name="Abrahante J.E."/>
            <person name="Garbe J."/>
        </authorList>
    </citation>
    <scope>NUCLEOTIDE SEQUENCE</scope>
    <source>
        <strain evidence="11">Duluth1</strain>
        <tissue evidence="11">Whole animal</tissue>
    </source>
</reference>
<evidence type="ECO:0000313" key="11">
    <source>
        <dbReference type="EMBL" id="KAH3837724.1"/>
    </source>
</evidence>
<keyword evidence="5 9" id="KW-1133">Transmembrane helix</keyword>
<gene>
    <name evidence="11" type="ORF">DPMN_111125</name>
</gene>
<name>A0A9D4KE11_DREPO</name>
<accession>A0A9D4KE11</accession>
<feature type="signal peptide" evidence="10">
    <location>
        <begin position="1"/>
        <end position="28"/>
    </location>
</feature>
<feature type="transmembrane region" description="Helical" evidence="9">
    <location>
        <begin position="81"/>
        <end position="102"/>
    </location>
</feature>
<evidence type="ECO:0000313" key="12">
    <source>
        <dbReference type="Proteomes" id="UP000828390"/>
    </source>
</evidence>
<dbReference type="EMBL" id="JAIWYP010000004">
    <property type="protein sequence ID" value="KAH3837724.1"/>
    <property type="molecule type" value="Genomic_DNA"/>
</dbReference>